<accession>A0A5B7DKB0</accession>
<dbReference type="EMBL" id="VSRR010001030">
    <property type="protein sequence ID" value="MPC21910.1"/>
    <property type="molecule type" value="Genomic_DNA"/>
</dbReference>
<protein>
    <submittedName>
        <fullName evidence="2">Uncharacterized protein</fullName>
    </submittedName>
</protein>
<feature type="compositionally biased region" description="Basic and acidic residues" evidence="1">
    <location>
        <begin position="128"/>
        <end position="139"/>
    </location>
</feature>
<evidence type="ECO:0000313" key="2">
    <source>
        <dbReference type="EMBL" id="MPC21910.1"/>
    </source>
</evidence>
<dbReference type="AlphaFoldDB" id="A0A5B7DKB0"/>
<comment type="caution">
    <text evidence="2">The sequence shown here is derived from an EMBL/GenBank/DDBJ whole genome shotgun (WGS) entry which is preliminary data.</text>
</comment>
<evidence type="ECO:0000313" key="3">
    <source>
        <dbReference type="Proteomes" id="UP000324222"/>
    </source>
</evidence>
<dbReference type="Proteomes" id="UP000324222">
    <property type="component" value="Unassembled WGS sequence"/>
</dbReference>
<proteinExistence type="predicted"/>
<evidence type="ECO:0000256" key="1">
    <source>
        <dbReference type="SAM" id="MobiDB-lite"/>
    </source>
</evidence>
<sequence>MELPTLQDRRERGDPITLYKRVNGIEKTDKQDLELVTEEAGRTRGHVKKIRKRNPSLTYQFVEDHAIIQVLLDILDNDTFRGQSVINPVHQNHYQFLQFGVVIGSWLYHRPLLIVPCGGIQDRNLVKGNRDDSTKKAHLDVSPTSKSKNVPILSQKDSLASSLRGVLGRGDLGRVVAIFIVPTPPSSPSLFPDGRN</sequence>
<gene>
    <name evidence="2" type="ORF">E2C01_014912</name>
</gene>
<keyword evidence="3" id="KW-1185">Reference proteome</keyword>
<reference evidence="2 3" key="1">
    <citation type="submission" date="2019-05" db="EMBL/GenBank/DDBJ databases">
        <title>Another draft genome of Portunus trituberculatus and its Hox gene families provides insights of decapod evolution.</title>
        <authorList>
            <person name="Jeong J.-H."/>
            <person name="Song I."/>
            <person name="Kim S."/>
            <person name="Choi T."/>
            <person name="Kim D."/>
            <person name="Ryu S."/>
            <person name="Kim W."/>
        </authorList>
    </citation>
    <scope>NUCLEOTIDE SEQUENCE [LARGE SCALE GENOMIC DNA]</scope>
    <source>
        <tissue evidence="2">Muscle</tissue>
    </source>
</reference>
<name>A0A5B7DKB0_PORTR</name>
<feature type="region of interest" description="Disordered" evidence="1">
    <location>
        <begin position="128"/>
        <end position="149"/>
    </location>
</feature>
<organism evidence="2 3">
    <name type="scientific">Portunus trituberculatus</name>
    <name type="common">Swimming crab</name>
    <name type="synonym">Neptunus trituberculatus</name>
    <dbReference type="NCBI Taxonomy" id="210409"/>
    <lineage>
        <taxon>Eukaryota</taxon>
        <taxon>Metazoa</taxon>
        <taxon>Ecdysozoa</taxon>
        <taxon>Arthropoda</taxon>
        <taxon>Crustacea</taxon>
        <taxon>Multicrustacea</taxon>
        <taxon>Malacostraca</taxon>
        <taxon>Eumalacostraca</taxon>
        <taxon>Eucarida</taxon>
        <taxon>Decapoda</taxon>
        <taxon>Pleocyemata</taxon>
        <taxon>Brachyura</taxon>
        <taxon>Eubrachyura</taxon>
        <taxon>Portunoidea</taxon>
        <taxon>Portunidae</taxon>
        <taxon>Portuninae</taxon>
        <taxon>Portunus</taxon>
    </lineage>
</organism>